<gene>
    <name evidence="7" type="ORF">METZ01_LOCUS117978</name>
</gene>
<dbReference type="CDD" id="cd02012">
    <property type="entry name" value="TPP_TK"/>
    <property type="match status" value="1"/>
</dbReference>
<dbReference type="PROSITE" id="PS00801">
    <property type="entry name" value="TRANSKETOLASE_1"/>
    <property type="match status" value="1"/>
</dbReference>
<dbReference type="InterPro" id="IPR029061">
    <property type="entry name" value="THDP-binding"/>
</dbReference>
<evidence type="ECO:0000259" key="6">
    <source>
        <dbReference type="Pfam" id="PF00456"/>
    </source>
</evidence>
<sequence>MSTPKRENSATVSLQAEGLGRISKELRRDIVSMTHMAASGHPGGSLSEIDILTALYFNVLNIDPGKPDWSDRDRFVLSKAHACPGLYAALSRRGFFPHAELASFRKIDSRIQGHAHTKTPGVEMSGGSLGQGLSFGVGLALGARLRAKSWNTWVLLGDGECDEGQIWEAAMSASHYGLSNLKAIVDRNRIQNDRTTDEVMKLEPLADKWRAFGWKVFEVDGHSMSEILAVLHRAAEEQSGPVVVIAHTVKGKGVSFMENNPAFHGAAPNDQELVQALKELDQEENDTSL</sequence>
<dbReference type="InterPro" id="IPR005474">
    <property type="entry name" value="Transketolase_N"/>
</dbReference>
<evidence type="ECO:0000256" key="1">
    <source>
        <dbReference type="ARBA" id="ARBA00001964"/>
    </source>
</evidence>
<evidence type="ECO:0000256" key="4">
    <source>
        <dbReference type="ARBA" id="ARBA00022723"/>
    </source>
</evidence>
<dbReference type="SUPFAM" id="SSF52518">
    <property type="entry name" value="Thiamin diphosphate-binding fold (THDP-binding)"/>
    <property type="match status" value="1"/>
</dbReference>
<protein>
    <recommendedName>
        <fullName evidence="6">Transketolase N-terminal domain-containing protein</fullName>
    </recommendedName>
</protein>
<organism evidence="7">
    <name type="scientific">marine metagenome</name>
    <dbReference type="NCBI Taxonomy" id="408172"/>
    <lineage>
        <taxon>unclassified sequences</taxon>
        <taxon>metagenomes</taxon>
        <taxon>ecological metagenomes</taxon>
    </lineage>
</organism>
<comment type="cofactor">
    <cofactor evidence="1">
        <name>thiamine diphosphate</name>
        <dbReference type="ChEBI" id="CHEBI:58937"/>
    </cofactor>
</comment>
<evidence type="ECO:0000313" key="7">
    <source>
        <dbReference type="EMBL" id="SVA65124.1"/>
    </source>
</evidence>
<dbReference type="Pfam" id="PF00456">
    <property type="entry name" value="Transketolase_N"/>
    <property type="match status" value="1"/>
</dbReference>
<dbReference type="EMBL" id="UINC01015475">
    <property type="protein sequence ID" value="SVA65124.1"/>
    <property type="molecule type" value="Genomic_DNA"/>
</dbReference>
<dbReference type="InterPro" id="IPR049557">
    <property type="entry name" value="Transketolase_CS"/>
</dbReference>
<feature type="domain" description="Transketolase N-terminal" evidence="6">
    <location>
        <begin position="31"/>
        <end position="280"/>
    </location>
</feature>
<dbReference type="PANTHER" id="PTHR47514">
    <property type="entry name" value="TRANSKETOLASE N-TERMINAL SECTION-RELATED"/>
    <property type="match status" value="1"/>
</dbReference>
<dbReference type="Gene3D" id="3.40.50.970">
    <property type="match status" value="1"/>
</dbReference>
<dbReference type="GO" id="GO:0046872">
    <property type="term" value="F:metal ion binding"/>
    <property type="evidence" value="ECO:0007669"/>
    <property type="project" value="UniProtKB-KW"/>
</dbReference>
<keyword evidence="3" id="KW-0808">Transferase</keyword>
<dbReference type="AlphaFoldDB" id="A0A381XK40"/>
<comment type="similarity">
    <text evidence="2">Belongs to the transketolase family.</text>
</comment>
<reference evidence="7" key="1">
    <citation type="submission" date="2018-05" db="EMBL/GenBank/DDBJ databases">
        <authorList>
            <person name="Lanie J.A."/>
            <person name="Ng W.-L."/>
            <person name="Kazmierczak K.M."/>
            <person name="Andrzejewski T.M."/>
            <person name="Davidsen T.M."/>
            <person name="Wayne K.J."/>
            <person name="Tettelin H."/>
            <person name="Glass J.I."/>
            <person name="Rusch D."/>
            <person name="Podicherti R."/>
            <person name="Tsui H.-C.T."/>
            <person name="Winkler M.E."/>
        </authorList>
    </citation>
    <scope>NUCLEOTIDE SEQUENCE</scope>
</reference>
<evidence type="ECO:0000256" key="3">
    <source>
        <dbReference type="ARBA" id="ARBA00022679"/>
    </source>
</evidence>
<keyword evidence="5" id="KW-0786">Thiamine pyrophosphate</keyword>
<proteinExistence type="inferred from homology"/>
<dbReference type="PANTHER" id="PTHR47514:SF1">
    <property type="entry name" value="TRANSKETOLASE N-TERMINAL SECTION-RELATED"/>
    <property type="match status" value="1"/>
</dbReference>
<evidence type="ECO:0000256" key="5">
    <source>
        <dbReference type="ARBA" id="ARBA00023052"/>
    </source>
</evidence>
<dbReference type="GO" id="GO:0016740">
    <property type="term" value="F:transferase activity"/>
    <property type="evidence" value="ECO:0007669"/>
    <property type="project" value="UniProtKB-KW"/>
</dbReference>
<accession>A0A381XK40</accession>
<name>A0A381XK40_9ZZZZ</name>
<evidence type="ECO:0000256" key="2">
    <source>
        <dbReference type="ARBA" id="ARBA00007131"/>
    </source>
</evidence>
<keyword evidence="4" id="KW-0479">Metal-binding</keyword>